<sequence>MRFYAACLASYNNGRLHGVWVDASDDIDAMQDAINAMLRASPFPNVKVKHPETGEFVLSAEEWAIHDHEGFGKLEEYTGLAEIAEIFAINEVAEEHDIPLAVLREAMSDANASDAESFISDRYRGKYDTWRDFAEQFTEETQDMRAIPEWLQAHIDWDSIAREFETCGDLSGIRNDGGDLYIFWNH</sequence>
<dbReference type="KEGG" id="aol:S58_16580"/>
<dbReference type="GeneID" id="301815592"/>
<dbReference type="PATRIC" id="fig|1245469.3.peg.1691"/>
<dbReference type="EMBL" id="AP012603">
    <property type="protein sequence ID" value="BAM87666.1"/>
    <property type="molecule type" value="Genomic_DNA"/>
</dbReference>
<dbReference type="HOGENOM" id="CLU_083536_1_0_5"/>
<dbReference type="Gene3D" id="3.10.20.480">
    <property type="entry name" value="Antirestriction protein ArdA, domain 1"/>
    <property type="match status" value="1"/>
</dbReference>
<name>M4Z472_9BRAD</name>
<protein>
    <submittedName>
        <fullName evidence="1">Antirestriction protein</fullName>
    </submittedName>
</protein>
<evidence type="ECO:0000313" key="2">
    <source>
        <dbReference type="Proteomes" id="UP000011841"/>
    </source>
</evidence>
<dbReference type="InterPro" id="IPR041895">
    <property type="entry name" value="ArdA_dom1"/>
</dbReference>
<dbReference type="AlphaFoldDB" id="M4Z472"/>
<gene>
    <name evidence="1" type="ORF">S58_16580</name>
</gene>
<dbReference type="Proteomes" id="UP000011841">
    <property type="component" value="Chromosome"/>
</dbReference>
<accession>M4Z472</accession>
<keyword evidence="2" id="KW-1185">Reference proteome</keyword>
<evidence type="ECO:0000313" key="1">
    <source>
        <dbReference type="EMBL" id="BAM87666.1"/>
    </source>
</evidence>
<dbReference type="InterPro" id="IPR041893">
    <property type="entry name" value="ArdA_dom3"/>
</dbReference>
<dbReference type="STRING" id="1245469.S58_16580"/>
<dbReference type="Pfam" id="PF07275">
    <property type="entry name" value="ArdA"/>
    <property type="match status" value="1"/>
</dbReference>
<dbReference type="InterPro" id="IPR009899">
    <property type="entry name" value="ArdA"/>
</dbReference>
<dbReference type="eggNOG" id="COG4734">
    <property type="taxonomic scope" value="Bacteria"/>
</dbReference>
<dbReference type="Gene3D" id="1.10.10.1190">
    <property type="entry name" value="Antirestriction protein ArdA, domain 3"/>
    <property type="match status" value="1"/>
</dbReference>
<reference evidence="1 2" key="1">
    <citation type="journal article" date="2013" name="Appl. Environ. Microbiol.">
        <title>Genome analysis suggests that the soil oligotrophic bacterium Agromonas oligotrophica (Bradyrhizobium oligotrophicum) is a nitrogen-fixing symbiont of Aeschynomene indica.</title>
        <authorList>
            <person name="Okubo T."/>
            <person name="Fukushima S."/>
            <person name="Itakura M."/>
            <person name="Oshima K."/>
            <person name="Longtonglang A."/>
            <person name="Teaumroong N."/>
            <person name="Mitsui H."/>
            <person name="Hattori M."/>
            <person name="Hattori R."/>
            <person name="Hattori T."/>
            <person name="Minamisawa K."/>
        </authorList>
    </citation>
    <scope>NUCLEOTIDE SEQUENCE [LARGE SCALE GENOMIC DNA]</scope>
    <source>
        <strain evidence="1 2">S58</strain>
    </source>
</reference>
<dbReference type="OrthoDB" id="944647at2"/>
<dbReference type="RefSeq" id="WP_015664795.1">
    <property type="nucleotide sequence ID" value="NC_020453.1"/>
</dbReference>
<organism evidence="1 2">
    <name type="scientific">Bradyrhizobium oligotrophicum S58</name>
    <dbReference type="NCBI Taxonomy" id="1245469"/>
    <lineage>
        <taxon>Bacteria</taxon>
        <taxon>Pseudomonadati</taxon>
        <taxon>Pseudomonadota</taxon>
        <taxon>Alphaproteobacteria</taxon>
        <taxon>Hyphomicrobiales</taxon>
        <taxon>Nitrobacteraceae</taxon>
        <taxon>Bradyrhizobium</taxon>
    </lineage>
</organism>
<proteinExistence type="predicted"/>